<organism evidence="2 3">
    <name type="scientific">Homarus americanus</name>
    <name type="common">American lobster</name>
    <dbReference type="NCBI Taxonomy" id="6706"/>
    <lineage>
        <taxon>Eukaryota</taxon>
        <taxon>Metazoa</taxon>
        <taxon>Ecdysozoa</taxon>
        <taxon>Arthropoda</taxon>
        <taxon>Crustacea</taxon>
        <taxon>Multicrustacea</taxon>
        <taxon>Malacostraca</taxon>
        <taxon>Eumalacostraca</taxon>
        <taxon>Eucarida</taxon>
        <taxon>Decapoda</taxon>
        <taxon>Pleocyemata</taxon>
        <taxon>Astacidea</taxon>
        <taxon>Nephropoidea</taxon>
        <taxon>Nephropidae</taxon>
        <taxon>Homarus</taxon>
    </lineage>
</organism>
<dbReference type="GO" id="GO:0008168">
    <property type="term" value="F:methyltransferase activity"/>
    <property type="evidence" value="ECO:0007669"/>
    <property type="project" value="UniProtKB-KW"/>
</dbReference>
<keyword evidence="2" id="KW-0489">Methyltransferase</keyword>
<keyword evidence="1" id="KW-0812">Transmembrane</keyword>
<dbReference type="CDD" id="cd02440">
    <property type="entry name" value="AdoMet_MTases"/>
    <property type="match status" value="1"/>
</dbReference>
<keyword evidence="1" id="KW-1133">Transmembrane helix</keyword>
<dbReference type="AlphaFoldDB" id="A0A8J5NE03"/>
<accession>A0A8J5NE03</accession>
<feature type="transmembrane region" description="Helical" evidence="1">
    <location>
        <begin position="6"/>
        <end position="24"/>
    </location>
</feature>
<dbReference type="PANTHER" id="PTHR45445:SF2">
    <property type="entry name" value="METHYLTRANSFERASE TYPE 11 DOMAIN-CONTAINING PROTEIN"/>
    <property type="match status" value="1"/>
</dbReference>
<keyword evidence="2" id="KW-0808">Transferase</keyword>
<gene>
    <name evidence="2" type="ORF">Hamer_G008393</name>
</gene>
<evidence type="ECO:0000313" key="2">
    <source>
        <dbReference type="EMBL" id="KAG7177724.1"/>
    </source>
</evidence>
<protein>
    <submittedName>
        <fullName evidence="2">Putative Methyltransferase domain-containing protein 3</fullName>
    </submittedName>
</protein>
<dbReference type="PANTHER" id="PTHR45445">
    <property type="match status" value="1"/>
</dbReference>
<name>A0A8J5NE03_HOMAM</name>
<proteinExistence type="predicted"/>
<reference evidence="2" key="1">
    <citation type="journal article" date="2021" name="Sci. Adv.">
        <title>The American lobster genome reveals insights on longevity, neural, and immune adaptations.</title>
        <authorList>
            <person name="Polinski J.M."/>
            <person name="Zimin A.V."/>
            <person name="Clark K.F."/>
            <person name="Kohn A.B."/>
            <person name="Sadowski N."/>
            <person name="Timp W."/>
            <person name="Ptitsyn A."/>
            <person name="Khanna P."/>
            <person name="Romanova D.Y."/>
            <person name="Williams P."/>
            <person name="Greenwood S.J."/>
            <person name="Moroz L.L."/>
            <person name="Walt D.R."/>
            <person name="Bodnar A.G."/>
        </authorList>
    </citation>
    <scope>NUCLEOTIDE SEQUENCE</scope>
    <source>
        <strain evidence="2">GMGI-L3</strain>
    </source>
</reference>
<sequence length="293" mass="33138">MDTTSIVLSSAVVITTGVAALALYKWHHTREVLKTYQDRYNDQKEIQRQMFHHYGSLEDLSLLREIIPKEAENYHLRLAQFCNSVCDEIGVPKTRVLDVGSGAGGLSFNLSVHFREVVGTDISYYVIASAQQLKQFGEFGSPFSSEGGKHIILHCVRVPDDAVKERVVFWHEDVCALLYTCGKFDCVVVSNTLTDMQDPKSFLSDIGDYVDAGGMLFISDIYNWRDGPEELLGGEGDCLTPSLLKKVLDPKWTLEEEKNMPFFVPRCRRLAELGNAHVTVWKRRETLVEPNEE</sequence>
<comment type="caution">
    <text evidence="2">The sequence shown here is derived from an EMBL/GenBank/DDBJ whole genome shotgun (WGS) entry which is preliminary data.</text>
</comment>
<dbReference type="GO" id="GO:0032259">
    <property type="term" value="P:methylation"/>
    <property type="evidence" value="ECO:0007669"/>
    <property type="project" value="UniProtKB-KW"/>
</dbReference>
<dbReference type="EMBL" id="JAHLQT010001931">
    <property type="protein sequence ID" value="KAG7177724.1"/>
    <property type="molecule type" value="Genomic_DNA"/>
</dbReference>
<dbReference type="Proteomes" id="UP000747542">
    <property type="component" value="Unassembled WGS sequence"/>
</dbReference>
<keyword evidence="1" id="KW-0472">Membrane</keyword>
<evidence type="ECO:0000313" key="3">
    <source>
        <dbReference type="Proteomes" id="UP000747542"/>
    </source>
</evidence>
<dbReference type="Pfam" id="PF13489">
    <property type="entry name" value="Methyltransf_23"/>
    <property type="match status" value="1"/>
</dbReference>
<keyword evidence="3" id="KW-1185">Reference proteome</keyword>
<dbReference type="OrthoDB" id="8300214at2759"/>
<evidence type="ECO:0000256" key="1">
    <source>
        <dbReference type="SAM" id="Phobius"/>
    </source>
</evidence>